<comment type="catalytic activity">
    <reaction evidence="1 5 6">
        <text>[protein]-peptidylproline (omega=180) = [protein]-peptidylproline (omega=0)</text>
        <dbReference type="Rhea" id="RHEA:16237"/>
        <dbReference type="Rhea" id="RHEA-COMP:10747"/>
        <dbReference type="Rhea" id="RHEA-COMP:10748"/>
        <dbReference type="ChEBI" id="CHEBI:83833"/>
        <dbReference type="ChEBI" id="CHEBI:83834"/>
        <dbReference type="EC" id="5.2.1.8"/>
    </reaction>
</comment>
<dbReference type="Gene3D" id="2.60.120.340">
    <property type="entry name" value="Nucleoplasmin core domain"/>
    <property type="match status" value="1"/>
</dbReference>
<evidence type="ECO:0000256" key="6">
    <source>
        <dbReference type="PROSITE-ProRule" id="PRU00277"/>
    </source>
</evidence>
<dbReference type="GO" id="GO:0000785">
    <property type="term" value="C:chromatin"/>
    <property type="evidence" value="ECO:0007669"/>
    <property type="project" value="TreeGrafter"/>
</dbReference>
<dbReference type="GO" id="GO:0003755">
    <property type="term" value="F:peptidyl-prolyl cis-trans isomerase activity"/>
    <property type="evidence" value="ECO:0007669"/>
    <property type="project" value="UniProtKB-KW"/>
</dbReference>
<evidence type="ECO:0000259" key="8">
    <source>
        <dbReference type="PROSITE" id="PS50059"/>
    </source>
</evidence>
<dbReference type="Proteomes" id="UP000006514">
    <property type="component" value="Unassembled WGS sequence"/>
</dbReference>
<evidence type="ECO:0000256" key="5">
    <source>
        <dbReference type="PIRNR" id="PIRNR001473"/>
    </source>
</evidence>
<dbReference type="PANTHER" id="PTHR43811">
    <property type="entry name" value="FKBP-TYPE PEPTIDYL-PROLYL CIS-TRANS ISOMERASE FKPA"/>
    <property type="match status" value="1"/>
</dbReference>
<dbReference type="AlphaFoldDB" id="J0D7H1"/>
<feature type="compositionally biased region" description="Basic and acidic residues" evidence="7">
    <location>
        <begin position="220"/>
        <end position="256"/>
    </location>
</feature>
<proteinExistence type="inferred from homology"/>
<dbReference type="KEGG" id="adl:AURDEDRAFT_188848"/>
<dbReference type="OMA" id="TLVKIHY"/>
<feature type="region of interest" description="Disordered" evidence="7">
    <location>
        <begin position="111"/>
        <end position="130"/>
    </location>
</feature>
<feature type="compositionally biased region" description="Acidic residues" evidence="7">
    <location>
        <begin position="183"/>
        <end position="192"/>
    </location>
</feature>
<keyword evidence="4 5" id="KW-0413">Isomerase</keyword>
<dbReference type="PROSITE" id="PS50059">
    <property type="entry name" value="FKBP_PPIASE"/>
    <property type="match status" value="1"/>
</dbReference>
<evidence type="ECO:0000313" key="9">
    <source>
        <dbReference type="EMBL" id="EJD35050.1"/>
    </source>
</evidence>
<comment type="similarity">
    <text evidence="2">Belongs to the FKBP-type PPIase family. FKBP3/4 subfamily.</text>
</comment>
<dbReference type="InterPro" id="IPR041232">
    <property type="entry name" value="NPL"/>
</dbReference>
<dbReference type="PIRSF" id="PIRSF001473">
    <property type="entry name" value="FK506-bp_FPR3"/>
    <property type="match status" value="1"/>
</dbReference>
<feature type="domain" description="PPIase FKBP-type" evidence="8">
    <location>
        <begin position="278"/>
        <end position="366"/>
    </location>
</feature>
<name>J0D7H1_AURST</name>
<evidence type="ECO:0000313" key="10">
    <source>
        <dbReference type="Proteomes" id="UP000006514"/>
    </source>
</evidence>
<dbReference type="EC" id="5.2.1.8" evidence="5"/>
<gene>
    <name evidence="9" type="ORF">AURDEDRAFT_188848</name>
</gene>
<dbReference type="InterPro" id="IPR001179">
    <property type="entry name" value="PPIase_FKBP_dom"/>
</dbReference>
<dbReference type="Pfam" id="PF00254">
    <property type="entry name" value="FKBP_C"/>
    <property type="match status" value="1"/>
</dbReference>
<dbReference type="eggNOG" id="KOG0552">
    <property type="taxonomic scope" value="Eukaryota"/>
</dbReference>
<dbReference type="EMBL" id="JH687907">
    <property type="protein sequence ID" value="EJD35050.1"/>
    <property type="molecule type" value="Genomic_DNA"/>
</dbReference>
<dbReference type="InParanoid" id="J0D7H1"/>
<dbReference type="Gene3D" id="3.10.50.40">
    <property type="match status" value="1"/>
</dbReference>
<feature type="region of interest" description="Disordered" evidence="7">
    <location>
        <begin position="152"/>
        <end position="278"/>
    </location>
</feature>
<dbReference type="FunFam" id="3.10.50.40:FF:000006">
    <property type="entry name" value="Peptidyl-prolyl cis-trans isomerase"/>
    <property type="match status" value="1"/>
</dbReference>
<dbReference type="OrthoDB" id="77911at2759"/>
<keyword evidence="3 5" id="KW-0697">Rotamase</keyword>
<dbReference type="InterPro" id="IPR023566">
    <property type="entry name" value="PPIase_Fpr3/Fpr4-like"/>
</dbReference>
<dbReference type="Pfam" id="PF17800">
    <property type="entry name" value="NPL"/>
    <property type="match status" value="1"/>
</dbReference>
<evidence type="ECO:0000256" key="1">
    <source>
        <dbReference type="ARBA" id="ARBA00000971"/>
    </source>
</evidence>
<evidence type="ECO:0000256" key="3">
    <source>
        <dbReference type="ARBA" id="ARBA00023110"/>
    </source>
</evidence>
<keyword evidence="10" id="KW-1185">Reference proteome</keyword>
<protein>
    <recommendedName>
        <fullName evidence="5">FK506-binding protein</fullName>
        <ecNumber evidence="5">5.2.1.8</ecNumber>
    </recommendedName>
</protein>
<dbReference type="InterPro" id="IPR046357">
    <property type="entry name" value="PPIase_dom_sf"/>
</dbReference>
<dbReference type="GO" id="GO:0005730">
    <property type="term" value="C:nucleolus"/>
    <property type="evidence" value="ECO:0007669"/>
    <property type="project" value="TreeGrafter"/>
</dbReference>
<evidence type="ECO:0000256" key="2">
    <source>
        <dbReference type="ARBA" id="ARBA00007838"/>
    </source>
</evidence>
<reference evidence="10" key="1">
    <citation type="journal article" date="2012" name="Science">
        <title>The Paleozoic origin of enzymatic lignin decomposition reconstructed from 31 fungal genomes.</title>
        <authorList>
            <person name="Floudas D."/>
            <person name="Binder M."/>
            <person name="Riley R."/>
            <person name="Barry K."/>
            <person name="Blanchette R.A."/>
            <person name="Henrissat B."/>
            <person name="Martinez A.T."/>
            <person name="Otillar R."/>
            <person name="Spatafora J.W."/>
            <person name="Yadav J.S."/>
            <person name="Aerts A."/>
            <person name="Benoit I."/>
            <person name="Boyd A."/>
            <person name="Carlson A."/>
            <person name="Copeland A."/>
            <person name="Coutinho P.M."/>
            <person name="de Vries R.P."/>
            <person name="Ferreira P."/>
            <person name="Findley K."/>
            <person name="Foster B."/>
            <person name="Gaskell J."/>
            <person name="Glotzer D."/>
            <person name="Gorecki P."/>
            <person name="Heitman J."/>
            <person name="Hesse C."/>
            <person name="Hori C."/>
            <person name="Igarashi K."/>
            <person name="Jurgens J.A."/>
            <person name="Kallen N."/>
            <person name="Kersten P."/>
            <person name="Kohler A."/>
            <person name="Kuees U."/>
            <person name="Kumar T.K.A."/>
            <person name="Kuo A."/>
            <person name="LaButti K."/>
            <person name="Larrondo L.F."/>
            <person name="Lindquist E."/>
            <person name="Ling A."/>
            <person name="Lombard V."/>
            <person name="Lucas S."/>
            <person name="Lundell T."/>
            <person name="Martin R."/>
            <person name="McLaughlin D.J."/>
            <person name="Morgenstern I."/>
            <person name="Morin E."/>
            <person name="Murat C."/>
            <person name="Nagy L.G."/>
            <person name="Nolan M."/>
            <person name="Ohm R.A."/>
            <person name="Patyshakuliyeva A."/>
            <person name="Rokas A."/>
            <person name="Ruiz-Duenas F.J."/>
            <person name="Sabat G."/>
            <person name="Salamov A."/>
            <person name="Samejima M."/>
            <person name="Schmutz J."/>
            <person name="Slot J.C."/>
            <person name="St John F."/>
            <person name="Stenlid J."/>
            <person name="Sun H."/>
            <person name="Sun S."/>
            <person name="Syed K."/>
            <person name="Tsang A."/>
            <person name="Wiebenga A."/>
            <person name="Young D."/>
            <person name="Pisabarro A."/>
            <person name="Eastwood D.C."/>
            <person name="Martin F."/>
            <person name="Cullen D."/>
            <person name="Grigoriev I.V."/>
            <person name="Hibbett D.S."/>
        </authorList>
    </citation>
    <scope>NUCLEOTIDE SEQUENCE [LARGE SCALE GENOMIC DNA]</scope>
    <source>
        <strain evidence="10">TFB10046</strain>
    </source>
</reference>
<dbReference type="SUPFAM" id="SSF54534">
    <property type="entry name" value="FKBP-like"/>
    <property type="match status" value="1"/>
</dbReference>
<dbReference type="PANTHER" id="PTHR43811:SF19">
    <property type="entry name" value="39 KDA FK506-BINDING NUCLEAR PROTEIN"/>
    <property type="match status" value="1"/>
</dbReference>
<dbReference type="FunCoup" id="J0D7H1">
    <property type="interactions" value="4"/>
</dbReference>
<feature type="compositionally biased region" description="Basic residues" evidence="7">
    <location>
        <begin position="199"/>
        <end position="208"/>
    </location>
</feature>
<feature type="compositionally biased region" description="Acidic residues" evidence="7">
    <location>
        <begin position="115"/>
        <end position="130"/>
    </location>
</feature>
<accession>J0D7H1</accession>
<evidence type="ECO:0000256" key="4">
    <source>
        <dbReference type="ARBA" id="ARBA00023235"/>
    </source>
</evidence>
<feature type="compositionally biased region" description="Basic and acidic residues" evidence="7">
    <location>
        <begin position="160"/>
        <end position="172"/>
    </location>
</feature>
<organism evidence="9 10">
    <name type="scientific">Auricularia subglabra (strain TFB-10046 / SS5)</name>
    <name type="common">White-rot fungus</name>
    <name type="synonym">Auricularia delicata (strain TFB10046)</name>
    <dbReference type="NCBI Taxonomy" id="717982"/>
    <lineage>
        <taxon>Eukaryota</taxon>
        <taxon>Fungi</taxon>
        <taxon>Dikarya</taxon>
        <taxon>Basidiomycota</taxon>
        <taxon>Agaricomycotina</taxon>
        <taxon>Agaricomycetes</taxon>
        <taxon>Auriculariales</taxon>
        <taxon>Auriculariaceae</taxon>
        <taxon>Auricularia</taxon>
    </lineage>
</organism>
<evidence type="ECO:0000256" key="7">
    <source>
        <dbReference type="SAM" id="MobiDB-lite"/>
    </source>
</evidence>
<sequence>MAFISTATWALELAPGKQYNMDVERDFRITNAALGEELKDDKGRSVVKLVIHQTLGADSDDEDDGKPVNSVLCVLRGGNFEQTKLDVTFVVGQQLEFTVSGSNSVFLLGNYIDQEPNDEPPFGDDYDDLSDEEGYRLEDVSSDVEMDAADLAGLDDDDSSDARIEEAPGKPEGKKKRKRESDADADADEETPDLSKLSKNQRKKLAKKLKGEDGDAVPVGEDKPTPKKDRSEKKEKSDKAEKKEKSDKAEKKEETRTLANGLGVRDAKPGAGPGAKKGQRLSMRYIGKLQNGKVFDKNTGGAPFAFKLGRGEVIKGWDEGLVGMRVGGERVLTIPGNLAYGPRPPKGAGIPPNATLIFEVKLLAAS</sequence>